<dbReference type="GO" id="GO:0030288">
    <property type="term" value="C:outer membrane-bounded periplasmic space"/>
    <property type="evidence" value="ECO:0007669"/>
    <property type="project" value="InterPro"/>
</dbReference>
<dbReference type="SUPFAM" id="SSF52833">
    <property type="entry name" value="Thioredoxin-like"/>
    <property type="match status" value="1"/>
</dbReference>
<dbReference type="Gene3D" id="3.40.30.10">
    <property type="entry name" value="Glutaredoxin"/>
    <property type="match status" value="1"/>
</dbReference>
<feature type="domain" description="Thioredoxin" evidence="6">
    <location>
        <begin position="35"/>
        <end position="171"/>
    </location>
</feature>
<evidence type="ECO:0000313" key="8">
    <source>
        <dbReference type="Proteomes" id="UP000092498"/>
    </source>
</evidence>
<evidence type="ECO:0000256" key="5">
    <source>
        <dbReference type="ARBA" id="ARBA00023284"/>
    </source>
</evidence>
<organism evidence="7 8">
    <name type="scientific">Candidatus Viadribacter manganicus</name>
    <dbReference type="NCBI Taxonomy" id="1759059"/>
    <lineage>
        <taxon>Bacteria</taxon>
        <taxon>Pseudomonadati</taxon>
        <taxon>Pseudomonadota</taxon>
        <taxon>Alphaproteobacteria</taxon>
        <taxon>Hyphomonadales</taxon>
        <taxon>Hyphomonadaceae</taxon>
        <taxon>Candidatus Viadribacter</taxon>
    </lineage>
</organism>
<keyword evidence="4" id="KW-1015">Disulfide bond</keyword>
<gene>
    <name evidence="7" type="ORF">ATE48_01510</name>
</gene>
<dbReference type="Pfam" id="PF08534">
    <property type="entry name" value="Redoxin"/>
    <property type="match status" value="1"/>
</dbReference>
<dbReference type="InterPro" id="IPR013766">
    <property type="entry name" value="Thioredoxin_domain"/>
</dbReference>
<dbReference type="CDD" id="cd03010">
    <property type="entry name" value="TlpA_like_DsbE"/>
    <property type="match status" value="1"/>
</dbReference>
<dbReference type="RefSeq" id="WP_066767146.1">
    <property type="nucleotide sequence ID" value="NZ_CP013244.1"/>
</dbReference>
<dbReference type="PANTHER" id="PTHR42852:SF6">
    <property type="entry name" value="THIOL:DISULFIDE INTERCHANGE PROTEIN DSBE"/>
    <property type="match status" value="1"/>
</dbReference>
<accession>A0A1B1ADQ0</accession>
<proteinExistence type="inferred from homology"/>
<dbReference type="PROSITE" id="PS00194">
    <property type="entry name" value="THIOREDOXIN_1"/>
    <property type="match status" value="1"/>
</dbReference>
<sequence length="171" mass="18485">MRLIAFAPLVALLALIGVSVFLLTREGERTRFTEGMVGQPVPAFALARLEGETPLTNEERLGRTYVINLFASWCTPCRVEHPQLMALRNQGVEIVGIAYKDQPATSAAFLHELGNPFADVGQDPEGRFGLEVGVTGVPETFVIGPDGVIRAAYRGPLTDEAVRDVILPAVN</sequence>
<keyword evidence="3" id="KW-0201">Cytochrome c-type biogenesis</keyword>
<dbReference type="PANTHER" id="PTHR42852">
    <property type="entry name" value="THIOL:DISULFIDE INTERCHANGE PROTEIN DSBE"/>
    <property type="match status" value="1"/>
</dbReference>
<dbReference type="GO" id="GO:0017004">
    <property type="term" value="P:cytochrome complex assembly"/>
    <property type="evidence" value="ECO:0007669"/>
    <property type="project" value="UniProtKB-KW"/>
</dbReference>
<dbReference type="InterPro" id="IPR004799">
    <property type="entry name" value="Periplasmic_diS_OxRdtase_DsbE"/>
</dbReference>
<keyword evidence="5" id="KW-0676">Redox-active center</keyword>
<dbReference type="InParanoid" id="A0A1B1ADQ0"/>
<evidence type="ECO:0000256" key="1">
    <source>
        <dbReference type="ARBA" id="ARBA00004196"/>
    </source>
</evidence>
<evidence type="ECO:0000313" key="7">
    <source>
        <dbReference type="EMBL" id="ANP44690.1"/>
    </source>
</evidence>
<evidence type="ECO:0000256" key="3">
    <source>
        <dbReference type="ARBA" id="ARBA00022748"/>
    </source>
</evidence>
<dbReference type="AlphaFoldDB" id="A0A1B1ADQ0"/>
<dbReference type="Proteomes" id="UP000092498">
    <property type="component" value="Chromosome"/>
</dbReference>
<dbReference type="KEGG" id="cbot:ATE48_01510"/>
<reference evidence="7 8" key="1">
    <citation type="submission" date="2015-11" db="EMBL/GenBank/DDBJ databases">
        <title>Whole-Genome Sequence of Candidatus Oderbacter manganicum from the National Park Lower Oder Valley, Germany.</title>
        <authorList>
            <person name="Braun B."/>
            <person name="Liere K."/>
            <person name="Szewzyk U."/>
        </authorList>
    </citation>
    <scope>NUCLEOTIDE SEQUENCE [LARGE SCALE GENOMIC DNA]</scope>
    <source>
        <strain evidence="7 8">OTSz_A_272</strain>
    </source>
</reference>
<dbReference type="GO" id="GO:0015036">
    <property type="term" value="F:disulfide oxidoreductase activity"/>
    <property type="evidence" value="ECO:0007669"/>
    <property type="project" value="InterPro"/>
</dbReference>
<dbReference type="EMBL" id="CP013244">
    <property type="protein sequence ID" value="ANP44690.1"/>
    <property type="molecule type" value="Genomic_DNA"/>
</dbReference>
<dbReference type="NCBIfam" id="TIGR00385">
    <property type="entry name" value="dsbE"/>
    <property type="match status" value="1"/>
</dbReference>
<comment type="similarity">
    <text evidence="2">Belongs to the thioredoxin family. DsbE subfamily.</text>
</comment>
<dbReference type="InterPro" id="IPR017937">
    <property type="entry name" value="Thioredoxin_CS"/>
</dbReference>
<dbReference type="PROSITE" id="PS51352">
    <property type="entry name" value="THIOREDOXIN_2"/>
    <property type="match status" value="1"/>
</dbReference>
<dbReference type="InterPro" id="IPR013740">
    <property type="entry name" value="Redoxin"/>
</dbReference>
<evidence type="ECO:0000256" key="4">
    <source>
        <dbReference type="ARBA" id="ARBA00023157"/>
    </source>
</evidence>
<keyword evidence="8" id="KW-1185">Reference proteome</keyword>
<dbReference type="InterPro" id="IPR050553">
    <property type="entry name" value="Thioredoxin_ResA/DsbE_sf"/>
</dbReference>
<name>A0A1B1ADQ0_9PROT</name>
<dbReference type="FunCoup" id="A0A1B1ADQ0">
    <property type="interactions" value="219"/>
</dbReference>
<evidence type="ECO:0000259" key="6">
    <source>
        <dbReference type="PROSITE" id="PS51352"/>
    </source>
</evidence>
<dbReference type="OrthoDB" id="9799347at2"/>
<dbReference type="STRING" id="1759059.ATE48_01510"/>
<dbReference type="InterPro" id="IPR036249">
    <property type="entry name" value="Thioredoxin-like_sf"/>
</dbReference>
<protein>
    <recommendedName>
        <fullName evidence="6">Thioredoxin domain-containing protein</fullName>
    </recommendedName>
</protein>
<comment type="subcellular location">
    <subcellularLocation>
        <location evidence="1">Cell envelope</location>
    </subcellularLocation>
</comment>
<evidence type="ECO:0000256" key="2">
    <source>
        <dbReference type="ARBA" id="ARBA00007758"/>
    </source>
</evidence>